<protein>
    <recommendedName>
        <fullName evidence="3">Response regulatory domain-containing protein</fullName>
    </recommendedName>
</protein>
<name>I0IQJ6_LEPFC</name>
<reference evidence="2" key="2">
    <citation type="submission" date="2012-03" db="EMBL/GenBank/DDBJ databases">
        <title>The complete genome sequence of the pioneer microbe on fresh volcanic deposit, Leptospirillum ferrooxidans strain C2-3.</title>
        <authorList>
            <person name="Fujimura R."/>
            <person name="Sato Y."/>
            <person name="Nishizawa T."/>
            <person name="Nanba K."/>
            <person name="Oshima K."/>
            <person name="Hattori M."/>
            <person name="Kamijo T."/>
            <person name="Ohta H."/>
        </authorList>
    </citation>
    <scope>NUCLEOTIDE SEQUENCE [LARGE SCALE GENOMIC DNA]</scope>
    <source>
        <strain evidence="2">C2-3</strain>
    </source>
</reference>
<dbReference type="PATRIC" id="fig|1162668.3.peg.2222"/>
<dbReference type="Proteomes" id="UP000007382">
    <property type="component" value="Chromosome"/>
</dbReference>
<organism evidence="1 2">
    <name type="scientific">Leptospirillum ferrooxidans (strain C2-3)</name>
    <dbReference type="NCBI Taxonomy" id="1162668"/>
    <lineage>
        <taxon>Bacteria</taxon>
        <taxon>Pseudomonadati</taxon>
        <taxon>Nitrospirota</taxon>
        <taxon>Nitrospiria</taxon>
        <taxon>Nitrospirales</taxon>
        <taxon>Nitrospiraceae</taxon>
        <taxon>Leptospirillum</taxon>
    </lineage>
</organism>
<dbReference type="AlphaFoldDB" id="I0IQJ6"/>
<sequence>MTDSSPKESLKSLVFFGKDFMIGSRVEGVARNHSLTFLRFDKQEALKEISPGPRLVLFDIAATGDDLPEMIGTLKNAYPATSLVGLAFHTDEASLDRGKKAGLHTLITRSNLVDGLNRILEKG</sequence>
<evidence type="ECO:0008006" key="3">
    <source>
        <dbReference type="Google" id="ProtNLM"/>
    </source>
</evidence>
<dbReference type="RefSeq" id="WP_014450029.1">
    <property type="nucleotide sequence ID" value="NC_017094.1"/>
</dbReference>
<reference evidence="1 2" key="1">
    <citation type="journal article" date="2012" name="J. Bacteriol.">
        <title>Complete Genome Sequence of Leptospirillum ferrooxidans Strain C2-3, Isolated from a Fresh Volcanic Ash Deposit on the Island of Miyake, Japan.</title>
        <authorList>
            <person name="Fujimura R."/>
            <person name="Sato Y."/>
            <person name="Nishizawa T."/>
            <person name="Oshima K."/>
            <person name="Kim S.-W."/>
            <person name="Hattori M."/>
            <person name="Kamijo T."/>
            <person name="Ohta H."/>
        </authorList>
    </citation>
    <scope>NUCLEOTIDE SEQUENCE [LARGE SCALE GENOMIC DNA]</scope>
    <source>
        <strain evidence="1 2">C2-3</strain>
    </source>
</reference>
<dbReference type="HOGENOM" id="CLU_2012410_0_0_0"/>
<dbReference type="KEGG" id="lfc:LFE_1867"/>
<dbReference type="STRING" id="1162668.LFE_1867"/>
<evidence type="ECO:0000313" key="2">
    <source>
        <dbReference type="Proteomes" id="UP000007382"/>
    </source>
</evidence>
<accession>I0IQJ6</accession>
<evidence type="ECO:0000313" key="1">
    <source>
        <dbReference type="EMBL" id="BAM07545.1"/>
    </source>
</evidence>
<dbReference type="EMBL" id="AP012342">
    <property type="protein sequence ID" value="BAM07545.1"/>
    <property type="molecule type" value="Genomic_DNA"/>
</dbReference>
<proteinExistence type="predicted"/>
<gene>
    <name evidence="1" type="ordered locus">LFE_1867</name>
</gene>
<keyword evidence="2" id="KW-1185">Reference proteome</keyword>